<feature type="compositionally biased region" description="Basic and acidic residues" evidence="1">
    <location>
        <begin position="68"/>
        <end position="100"/>
    </location>
</feature>
<dbReference type="AlphaFoldDB" id="A0A426Z477"/>
<dbReference type="Proteomes" id="UP000287651">
    <property type="component" value="Unassembled WGS sequence"/>
</dbReference>
<feature type="region of interest" description="Disordered" evidence="1">
    <location>
        <begin position="65"/>
        <end position="121"/>
    </location>
</feature>
<dbReference type="EMBL" id="AMZH03008522">
    <property type="protein sequence ID" value="RRT58771.1"/>
    <property type="molecule type" value="Genomic_DNA"/>
</dbReference>
<feature type="compositionally biased region" description="Basic and acidic residues" evidence="1">
    <location>
        <begin position="1"/>
        <end position="12"/>
    </location>
</feature>
<evidence type="ECO:0000313" key="3">
    <source>
        <dbReference type="Proteomes" id="UP000287651"/>
    </source>
</evidence>
<comment type="caution">
    <text evidence="2">The sequence shown here is derived from an EMBL/GenBank/DDBJ whole genome shotgun (WGS) entry which is preliminary data.</text>
</comment>
<evidence type="ECO:0000313" key="2">
    <source>
        <dbReference type="EMBL" id="RRT58771.1"/>
    </source>
</evidence>
<proteinExistence type="predicted"/>
<evidence type="ECO:0000256" key="1">
    <source>
        <dbReference type="SAM" id="MobiDB-lite"/>
    </source>
</evidence>
<feature type="non-terminal residue" evidence="2">
    <location>
        <position position="1"/>
    </location>
</feature>
<gene>
    <name evidence="2" type="ORF">B296_00026807</name>
</gene>
<feature type="region of interest" description="Disordered" evidence="1">
    <location>
        <begin position="1"/>
        <end position="33"/>
    </location>
</feature>
<reference evidence="2 3" key="1">
    <citation type="journal article" date="2014" name="Agronomy (Basel)">
        <title>A Draft Genome Sequence for Ensete ventricosum, the Drought-Tolerant Tree Against Hunger.</title>
        <authorList>
            <person name="Harrison J."/>
            <person name="Moore K.A."/>
            <person name="Paszkiewicz K."/>
            <person name="Jones T."/>
            <person name="Grant M."/>
            <person name="Ambacheew D."/>
            <person name="Muzemil S."/>
            <person name="Studholme D.J."/>
        </authorList>
    </citation>
    <scope>NUCLEOTIDE SEQUENCE [LARGE SCALE GENOMIC DNA]</scope>
</reference>
<protein>
    <submittedName>
        <fullName evidence="2">Uncharacterized protein</fullName>
    </submittedName>
</protein>
<sequence>ESKRERDEERGACTESDGSSQGRRPCEATGGGERCTRLRVVEAAAAAAPPPQGLVVGVVVAVRGRMVGRRDAVGPGRKSRDLDRRTRAENSKKAEDKDTSGEDSSDLSAQKAGRRPRSANMRLVARKRAWLSLLIVMGP</sequence>
<name>A0A426Z477_ENSVE</name>
<accession>A0A426Z477</accession>
<organism evidence="2 3">
    <name type="scientific">Ensete ventricosum</name>
    <name type="common">Abyssinian banana</name>
    <name type="synonym">Musa ensete</name>
    <dbReference type="NCBI Taxonomy" id="4639"/>
    <lineage>
        <taxon>Eukaryota</taxon>
        <taxon>Viridiplantae</taxon>
        <taxon>Streptophyta</taxon>
        <taxon>Embryophyta</taxon>
        <taxon>Tracheophyta</taxon>
        <taxon>Spermatophyta</taxon>
        <taxon>Magnoliopsida</taxon>
        <taxon>Liliopsida</taxon>
        <taxon>Zingiberales</taxon>
        <taxon>Musaceae</taxon>
        <taxon>Ensete</taxon>
    </lineage>
</organism>